<dbReference type="EMBL" id="CM042886">
    <property type="protein sequence ID" value="KAI4341422.1"/>
    <property type="molecule type" value="Genomic_DNA"/>
</dbReference>
<keyword evidence="2" id="KW-1185">Reference proteome</keyword>
<comment type="caution">
    <text evidence="1">The sequence shown here is derived from an EMBL/GenBank/DDBJ whole genome shotgun (WGS) entry which is preliminary data.</text>
</comment>
<name>A0ACB9NYN5_9MYRT</name>
<evidence type="ECO:0000313" key="2">
    <source>
        <dbReference type="Proteomes" id="UP001057402"/>
    </source>
</evidence>
<evidence type="ECO:0000313" key="1">
    <source>
        <dbReference type="EMBL" id="KAI4341422.1"/>
    </source>
</evidence>
<accession>A0ACB9NYN5</accession>
<dbReference type="Proteomes" id="UP001057402">
    <property type="component" value="Chromosome 7"/>
</dbReference>
<reference evidence="2" key="1">
    <citation type="journal article" date="2023" name="Front. Plant Sci.">
        <title>Chromosomal-level genome assembly of Melastoma candidum provides insights into trichome evolution.</title>
        <authorList>
            <person name="Zhong Y."/>
            <person name="Wu W."/>
            <person name="Sun C."/>
            <person name="Zou P."/>
            <person name="Liu Y."/>
            <person name="Dai S."/>
            <person name="Zhou R."/>
        </authorList>
    </citation>
    <scope>NUCLEOTIDE SEQUENCE [LARGE SCALE GENOMIC DNA]</scope>
</reference>
<proteinExistence type="predicted"/>
<protein>
    <submittedName>
        <fullName evidence="1">Uncharacterized protein</fullName>
    </submittedName>
</protein>
<sequence length="96" mass="10871">MALSASPTIPSFRSPREVQTKNDAVRFLLEVKCAFRDNKEKYAEFLHFVKSFGRDGIGKDEVILRAKQMFDGHPELVVGFNAFLPKGKKIHVAYGQ</sequence>
<gene>
    <name evidence="1" type="ORF">MLD38_026149</name>
</gene>
<organism evidence="1 2">
    <name type="scientific">Melastoma candidum</name>
    <dbReference type="NCBI Taxonomy" id="119954"/>
    <lineage>
        <taxon>Eukaryota</taxon>
        <taxon>Viridiplantae</taxon>
        <taxon>Streptophyta</taxon>
        <taxon>Embryophyta</taxon>
        <taxon>Tracheophyta</taxon>
        <taxon>Spermatophyta</taxon>
        <taxon>Magnoliopsida</taxon>
        <taxon>eudicotyledons</taxon>
        <taxon>Gunneridae</taxon>
        <taxon>Pentapetalae</taxon>
        <taxon>rosids</taxon>
        <taxon>malvids</taxon>
        <taxon>Myrtales</taxon>
        <taxon>Melastomataceae</taxon>
        <taxon>Melastomatoideae</taxon>
        <taxon>Melastomateae</taxon>
        <taxon>Melastoma</taxon>
    </lineage>
</organism>